<dbReference type="HOGENOM" id="CLU_793413_0_0_1"/>
<proteinExistence type="predicted"/>
<dbReference type="Proteomes" id="UP000009168">
    <property type="component" value="Unassembled WGS sequence"/>
</dbReference>
<evidence type="ECO:0000313" key="4">
    <source>
        <dbReference type="Proteomes" id="UP000009168"/>
    </source>
</evidence>
<protein>
    <submittedName>
        <fullName evidence="3">Transmembrane protein, putative</fullName>
    </submittedName>
</protein>
<dbReference type="RefSeq" id="XP_001016936.2">
    <property type="nucleotide sequence ID" value="XM_001016936.2"/>
</dbReference>
<dbReference type="GeneID" id="7836030"/>
<evidence type="ECO:0000313" key="3">
    <source>
        <dbReference type="EMBL" id="EAR96691.2"/>
    </source>
</evidence>
<organism evidence="3 4">
    <name type="scientific">Tetrahymena thermophila (strain SB210)</name>
    <dbReference type="NCBI Taxonomy" id="312017"/>
    <lineage>
        <taxon>Eukaryota</taxon>
        <taxon>Sar</taxon>
        <taxon>Alveolata</taxon>
        <taxon>Ciliophora</taxon>
        <taxon>Intramacronucleata</taxon>
        <taxon>Oligohymenophorea</taxon>
        <taxon>Hymenostomatida</taxon>
        <taxon>Tetrahymenina</taxon>
        <taxon>Tetrahymenidae</taxon>
        <taxon>Tetrahymena</taxon>
    </lineage>
</organism>
<gene>
    <name evidence="3" type="ORF">TTHERM_00757540</name>
</gene>
<keyword evidence="1 3" id="KW-0812">Transmembrane</keyword>
<feature type="domain" description="Tectonic-1-3 N-terminal" evidence="2">
    <location>
        <begin position="29"/>
        <end position="83"/>
    </location>
</feature>
<dbReference type="InterPro" id="IPR057724">
    <property type="entry name" value="TCTN1-3_N"/>
</dbReference>
<keyword evidence="4" id="KW-1185">Reference proteome</keyword>
<evidence type="ECO:0000259" key="2">
    <source>
        <dbReference type="Pfam" id="PF25752"/>
    </source>
</evidence>
<dbReference type="AlphaFoldDB" id="Q23JQ2"/>
<name>Q23JQ2_TETTS</name>
<keyword evidence="1" id="KW-1133">Transmembrane helix</keyword>
<accession>Q23JQ2</accession>
<sequence length="339" mass="38500">MNTTKNIKARNIFKVLIINLILITATLGAFLNCPCDQSSTDCDLYCCCDQKCDDYNIQIWKNNFQCAYQTYNTVCYNKGTMFSISERIAGIQSITDSSNQNLKCINVDQDTILSTPNTISADDISKFKLYVQSQPAVSLDTTPNLIDGLDQHYSDYSAFLISYSSNSIYKNENYNNNQNIKCDTQAITLNAINNNKYMCIGETLHIFGGAPTIQITQKQSSSQSTCTSSANQSKCIIPYLKSGYSKNPIYLQSTQNFFFQNTTASTLPMKPYFQRTEVIYDSIDYNSWMIENSMPTTPTFFPQLPPDIFYPIWFESNQQSGRILQFQTIILLLILNVFI</sequence>
<dbReference type="KEGG" id="tet:TTHERM_00757540"/>
<feature type="transmembrane region" description="Helical" evidence="1">
    <location>
        <begin position="12"/>
        <end position="31"/>
    </location>
</feature>
<dbReference type="EMBL" id="GG662685">
    <property type="protein sequence ID" value="EAR96691.2"/>
    <property type="molecule type" value="Genomic_DNA"/>
</dbReference>
<dbReference type="Pfam" id="PF25752">
    <property type="entry name" value="DUF1619_N"/>
    <property type="match status" value="1"/>
</dbReference>
<dbReference type="InParanoid" id="Q23JQ2"/>
<evidence type="ECO:0000256" key="1">
    <source>
        <dbReference type="SAM" id="Phobius"/>
    </source>
</evidence>
<reference evidence="4" key="1">
    <citation type="journal article" date="2006" name="PLoS Biol.">
        <title>Macronuclear genome sequence of the ciliate Tetrahymena thermophila, a model eukaryote.</title>
        <authorList>
            <person name="Eisen J.A."/>
            <person name="Coyne R.S."/>
            <person name="Wu M."/>
            <person name="Wu D."/>
            <person name="Thiagarajan M."/>
            <person name="Wortman J.R."/>
            <person name="Badger J.H."/>
            <person name="Ren Q."/>
            <person name="Amedeo P."/>
            <person name="Jones K.M."/>
            <person name="Tallon L.J."/>
            <person name="Delcher A.L."/>
            <person name="Salzberg S.L."/>
            <person name="Silva J.C."/>
            <person name="Haas B.J."/>
            <person name="Majoros W.H."/>
            <person name="Farzad M."/>
            <person name="Carlton J.M."/>
            <person name="Smith R.K. Jr."/>
            <person name="Garg J."/>
            <person name="Pearlman R.E."/>
            <person name="Karrer K.M."/>
            <person name="Sun L."/>
            <person name="Manning G."/>
            <person name="Elde N.C."/>
            <person name="Turkewitz A.P."/>
            <person name="Asai D.J."/>
            <person name="Wilkes D.E."/>
            <person name="Wang Y."/>
            <person name="Cai H."/>
            <person name="Collins K."/>
            <person name="Stewart B.A."/>
            <person name="Lee S.R."/>
            <person name="Wilamowska K."/>
            <person name="Weinberg Z."/>
            <person name="Ruzzo W.L."/>
            <person name="Wloga D."/>
            <person name="Gaertig J."/>
            <person name="Frankel J."/>
            <person name="Tsao C.-C."/>
            <person name="Gorovsky M.A."/>
            <person name="Keeling P.J."/>
            <person name="Waller R.F."/>
            <person name="Patron N.J."/>
            <person name="Cherry J.M."/>
            <person name="Stover N.A."/>
            <person name="Krieger C.J."/>
            <person name="del Toro C."/>
            <person name="Ryder H.F."/>
            <person name="Williamson S.C."/>
            <person name="Barbeau R.A."/>
            <person name="Hamilton E.P."/>
            <person name="Orias E."/>
        </authorList>
    </citation>
    <scope>NUCLEOTIDE SEQUENCE [LARGE SCALE GENOMIC DNA]</scope>
    <source>
        <strain evidence="4">SB210</strain>
    </source>
</reference>
<keyword evidence="1" id="KW-0472">Membrane</keyword>